<feature type="domain" description="Glutathionylspermidine synthase pre-ATP-grasp-like" evidence="6">
    <location>
        <begin position="47"/>
        <end position="411"/>
    </location>
</feature>
<name>A0A0J9BTI2_9FIRM</name>
<dbReference type="PATRIC" id="fig|742734.4.peg.4828"/>
<gene>
    <name evidence="7" type="ORF">HMPREF9470_04501</name>
</gene>
<dbReference type="SUPFAM" id="SSF56059">
    <property type="entry name" value="Glutathione synthetase ATP-binding domain-like"/>
    <property type="match status" value="1"/>
</dbReference>
<comment type="caution">
    <text evidence="7">The sequence shown here is derived from an EMBL/GenBank/DDBJ whole genome shotgun (WGS) entry which is preliminary data.</text>
</comment>
<evidence type="ECO:0000256" key="4">
    <source>
        <dbReference type="ARBA" id="ARBA00022840"/>
    </source>
</evidence>
<dbReference type="RefSeq" id="WP_242849288.1">
    <property type="nucleotide sequence ID" value="NZ_KQ235882.1"/>
</dbReference>
<evidence type="ECO:0000259" key="6">
    <source>
        <dbReference type="Pfam" id="PF03738"/>
    </source>
</evidence>
<dbReference type="GeneID" id="93163845"/>
<keyword evidence="2" id="KW-0479">Metal-binding</keyword>
<dbReference type="Proteomes" id="UP000037392">
    <property type="component" value="Unassembled WGS sequence"/>
</dbReference>
<dbReference type="GO" id="GO:0016874">
    <property type="term" value="F:ligase activity"/>
    <property type="evidence" value="ECO:0007669"/>
    <property type="project" value="UniProtKB-KW"/>
</dbReference>
<evidence type="ECO:0000313" key="8">
    <source>
        <dbReference type="Proteomes" id="UP000037392"/>
    </source>
</evidence>
<evidence type="ECO:0000256" key="2">
    <source>
        <dbReference type="ARBA" id="ARBA00022723"/>
    </source>
</evidence>
<dbReference type="EMBL" id="ADLK01000032">
    <property type="protein sequence ID" value="KMW16063.1"/>
    <property type="molecule type" value="Genomic_DNA"/>
</dbReference>
<dbReference type="Pfam" id="PF03738">
    <property type="entry name" value="GSP_synth"/>
    <property type="match status" value="1"/>
</dbReference>
<proteinExistence type="predicted"/>
<dbReference type="GO" id="GO:0046872">
    <property type="term" value="F:metal ion binding"/>
    <property type="evidence" value="ECO:0007669"/>
    <property type="project" value="UniProtKB-KW"/>
</dbReference>
<dbReference type="AlphaFoldDB" id="A0A0J9BTI2"/>
<dbReference type="GO" id="GO:0005524">
    <property type="term" value="F:ATP binding"/>
    <property type="evidence" value="ECO:0007669"/>
    <property type="project" value="UniProtKB-KW"/>
</dbReference>
<accession>A0A0J9BTI2</accession>
<evidence type="ECO:0000256" key="1">
    <source>
        <dbReference type="ARBA" id="ARBA00022598"/>
    </source>
</evidence>
<keyword evidence="3" id="KW-0547">Nucleotide-binding</keyword>
<keyword evidence="5" id="KW-0460">Magnesium</keyword>
<keyword evidence="4" id="KW-0067">ATP-binding</keyword>
<sequence>MSGAGVPVRGAGIPVNGAGIPVRGAVLARIPSEQYSDYRYEAIFRAYKWDPQVEDHNTVAEHVVLLDKQTAGRLEHWAEQLSAETMAMEQAMAGRTDLVKKLGFPSKIKKAIPKIDNYSREKHIRLMRFDFHPTTEGWSVSEVNSDVPGGLAEASVLPRIAQQYFPRHEPRGHVAHSLLEAFQKRTQPGARIAFVHATSYADDRQVMQFLGDYFEQNGYRSLYAAPDHLVWKEDRAMSLIQGKEGPVGGIVRFYPLEWLPNLSRGTDWSGYYRTQTPSCNHPIAIFAQSKRLPLIWDELGIKLPAWKSLLPETRAPEIRIPGSGDPGDDWIYKPALGRVGEGISIREALTPKEYRQIQRDVRRHPKDWVMQKRFQSKPVAGEDGESFHLCVGVFTVDGKAAGFYGRISSYPRIDARAKDIPLLVEKEDRTNE</sequence>
<keyword evidence="1" id="KW-0436">Ligase</keyword>
<evidence type="ECO:0000313" key="7">
    <source>
        <dbReference type="EMBL" id="KMW16063.1"/>
    </source>
</evidence>
<protein>
    <recommendedName>
        <fullName evidence="6">Glutathionylspermidine synthase pre-ATP-grasp-like domain-containing protein</fullName>
    </recommendedName>
</protein>
<evidence type="ECO:0000256" key="5">
    <source>
        <dbReference type="ARBA" id="ARBA00022842"/>
    </source>
</evidence>
<dbReference type="InterPro" id="IPR005494">
    <property type="entry name" value="GSPS_pre-ATP-grasp-like_dom"/>
</dbReference>
<organism evidence="7 8">
    <name type="scientific">[Clostridium] citroniae WAL-19142</name>
    <dbReference type="NCBI Taxonomy" id="742734"/>
    <lineage>
        <taxon>Bacteria</taxon>
        <taxon>Bacillati</taxon>
        <taxon>Bacillota</taxon>
        <taxon>Clostridia</taxon>
        <taxon>Lachnospirales</taxon>
        <taxon>Lachnospiraceae</taxon>
        <taxon>Enterocloster</taxon>
    </lineage>
</organism>
<evidence type="ECO:0000256" key="3">
    <source>
        <dbReference type="ARBA" id="ARBA00022741"/>
    </source>
</evidence>
<reference evidence="7 8" key="1">
    <citation type="submission" date="2011-04" db="EMBL/GenBank/DDBJ databases">
        <title>The Genome Sequence of Clostridium citroniae WAL-19142.</title>
        <authorList>
            <consortium name="The Broad Institute Genome Sequencing Platform"/>
            <person name="Earl A."/>
            <person name="Ward D."/>
            <person name="Feldgarden M."/>
            <person name="Gevers D."/>
            <person name="Warren Y.A."/>
            <person name="Tyrrell K.L."/>
            <person name="Citron D.M."/>
            <person name="Goldstein E.J."/>
            <person name="Daigneault M."/>
            <person name="Allen-Vercoe E."/>
            <person name="Young S.K."/>
            <person name="Zeng Q."/>
            <person name="Gargeya S."/>
            <person name="Fitzgerald M."/>
            <person name="Haas B."/>
            <person name="Abouelleil A."/>
            <person name="Alvarado L."/>
            <person name="Arachchi H.M."/>
            <person name="Berlin A."/>
            <person name="Brown A."/>
            <person name="Chapman S.B."/>
            <person name="Chen Z."/>
            <person name="Dunbar C."/>
            <person name="Freedman E."/>
            <person name="Gearin G."/>
            <person name="Gellesch M."/>
            <person name="Goldberg J."/>
            <person name="Griggs A."/>
            <person name="Gujja S."/>
            <person name="Heilman E.R."/>
            <person name="Heiman D."/>
            <person name="Howarth C."/>
            <person name="Larson L."/>
            <person name="Lui A."/>
            <person name="MacDonald P.J."/>
            <person name="Mehta T."/>
            <person name="Montmayeur A."/>
            <person name="Murphy C."/>
            <person name="Neiman D."/>
            <person name="Pearson M."/>
            <person name="Priest M."/>
            <person name="Roberts A."/>
            <person name="Saif S."/>
            <person name="Shea T."/>
            <person name="Shenoy N."/>
            <person name="Sisk P."/>
            <person name="Stolte C."/>
            <person name="Sykes S."/>
            <person name="White J."/>
            <person name="Yandava C."/>
            <person name="Wortman J."/>
            <person name="Nusbaum C."/>
            <person name="Birren B."/>
        </authorList>
    </citation>
    <scope>NUCLEOTIDE SEQUENCE [LARGE SCALE GENOMIC DNA]</scope>
    <source>
        <strain evidence="7 8">WAL-19142</strain>
    </source>
</reference>